<keyword evidence="2" id="KW-1185">Reference proteome</keyword>
<evidence type="ECO:0000313" key="1">
    <source>
        <dbReference type="EMBL" id="CAG9977739.1"/>
    </source>
</evidence>
<proteinExistence type="predicted"/>
<accession>A0A9N9U7P5</accession>
<reference evidence="1 2" key="2">
    <citation type="submission" date="2021-10" db="EMBL/GenBank/DDBJ databases">
        <authorList>
            <person name="Piombo E."/>
        </authorList>
    </citation>
    <scope>NUCLEOTIDE SEQUENCE [LARGE SCALE GENOMIC DNA]</scope>
</reference>
<dbReference type="Proteomes" id="UP000754883">
    <property type="component" value="Unassembled WGS sequence"/>
</dbReference>
<reference evidence="2" key="1">
    <citation type="submission" date="2019-06" db="EMBL/GenBank/DDBJ databases">
        <authorList>
            <person name="Broberg M."/>
        </authorList>
    </citation>
    <scope>NUCLEOTIDE SEQUENCE [LARGE SCALE GENOMIC DNA]</scope>
</reference>
<comment type="caution">
    <text evidence="1">The sequence shown here is derived from an EMBL/GenBank/DDBJ whole genome shotgun (WGS) entry which is preliminary data.</text>
</comment>
<evidence type="ECO:0000313" key="2">
    <source>
        <dbReference type="Proteomes" id="UP000754883"/>
    </source>
</evidence>
<gene>
    <name evidence="1" type="ORF">CBYS24578_00008846</name>
</gene>
<dbReference type="OrthoDB" id="10372410at2759"/>
<organism evidence="1 2">
    <name type="scientific">Clonostachys byssicola</name>
    <dbReference type="NCBI Taxonomy" id="160290"/>
    <lineage>
        <taxon>Eukaryota</taxon>
        <taxon>Fungi</taxon>
        <taxon>Dikarya</taxon>
        <taxon>Ascomycota</taxon>
        <taxon>Pezizomycotina</taxon>
        <taxon>Sordariomycetes</taxon>
        <taxon>Hypocreomycetidae</taxon>
        <taxon>Hypocreales</taxon>
        <taxon>Bionectriaceae</taxon>
        <taxon>Clonostachys</taxon>
    </lineage>
</organism>
<dbReference type="AlphaFoldDB" id="A0A9N9U7P5"/>
<name>A0A9N9U7P5_9HYPO</name>
<sequence length="116" mass="13032">MTGRTPVASGTDTDAIIRVNQTSDKVIFCLCLDGAFKLKVSLNEVSGSPRRLTFVRRDKPRETETWSQSFDPLGRILEVVSLKNKCLSITLLYLPSPMMAIIIQSDYGLDRRNQEP</sequence>
<dbReference type="EMBL" id="CABFNO020001298">
    <property type="protein sequence ID" value="CAG9977739.1"/>
    <property type="molecule type" value="Genomic_DNA"/>
</dbReference>
<protein>
    <submittedName>
        <fullName evidence="1">Uncharacterized protein</fullName>
    </submittedName>
</protein>